<gene>
    <name evidence="3" type="ORF">OS493_007326</name>
</gene>
<dbReference type="GO" id="GO:0005739">
    <property type="term" value="C:mitochondrion"/>
    <property type="evidence" value="ECO:0007669"/>
    <property type="project" value="TreeGrafter"/>
</dbReference>
<keyword evidence="1" id="KW-0210">Decarboxylase</keyword>
<dbReference type="AlphaFoldDB" id="A0A9X0CSB9"/>
<keyword evidence="2" id="KW-0456">Lyase</keyword>
<organism evidence="3 4">
    <name type="scientific">Desmophyllum pertusum</name>
    <dbReference type="NCBI Taxonomy" id="174260"/>
    <lineage>
        <taxon>Eukaryota</taxon>
        <taxon>Metazoa</taxon>
        <taxon>Cnidaria</taxon>
        <taxon>Anthozoa</taxon>
        <taxon>Hexacorallia</taxon>
        <taxon>Scleractinia</taxon>
        <taxon>Caryophylliina</taxon>
        <taxon>Caryophylliidae</taxon>
        <taxon>Desmophyllum</taxon>
    </lineage>
</organism>
<reference evidence="3" key="1">
    <citation type="submission" date="2023-01" db="EMBL/GenBank/DDBJ databases">
        <title>Genome assembly of the deep-sea coral Lophelia pertusa.</title>
        <authorList>
            <person name="Herrera S."/>
            <person name="Cordes E."/>
        </authorList>
    </citation>
    <scope>NUCLEOTIDE SEQUENCE</scope>
    <source>
        <strain evidence="3">USNM1676648</strain>
        <tissue evidence="3">Polyp</tissue>
    </source>
</reference>
<accession>A0A9X0CSB9</accession>
<dbReference type="EMBL" id="MU826828">
    <property type="protein sequence ID" value="KAJ7374247.1"/>
    <property type="molecule type" value="Genomic_DNA"/>
</dbReference>
<dbReference type="OrthoDB" id="5961150at2759"/>
<evidence type="ECO:0008006" key="5">
    <source>
        <dbReference type="Google" id="ProtNLM"/>
    </source>
</evidence>
<dbReference type="Pfam" id="PF02666">
    <property type="entry name" value="PS_Dcarbxylase"/>
    <property type="match status" value="1"/>
</dbReference>
<evidence type="ECO:0000256" key="2">
    <source>
        <dbReference type="ARBA" id="ARBA00023239"/>
    </source>
</evidence>
<dbReference type="GO" id="GO:0006646">
    <property type="term" value="P:phosphatidylethanolamine biosynthetic process"/>
    <property type="evidence" value="ECO:0007669"/>
    <property type="project" value="TreeGrafter"/>
</dbReference>
<comment type="caution">
    <text evidence="3">The sequence shown here is derived from an EMBL/GenBank/DDBJ whole genome shotgun (WGS) entry which is preliminary data.</text>
</comment>
<proteinExistence type="predicted"/>
<sequence>MVEPSTKRFFSATSYHRWHSPVSGTIHKTELVDGSYYSQTHNIQDDPASPNMSQGYLAQVAARGIVYIKADNPDIGMMCFVSIGMSEVSSNEITVKEKDKVKKGDQLGMFHFGGSTHCLIFRPGVKIEFDTRGQTPGLDTHNIPVKAKIATVFPADKRIWFSKILVDNIKFQTTPSPGEQTPRSELIGPLSVTVASITVN</sequence>
<protein>
    <recommendedName>
        <fullName evidence="5">Phosphatidylserine decarboxylase</fullName>
    </recommendedName>
</protein>
<dbReference type="PANTHER" id="PTHR10067:SF9">
    <property type="entry name" value="PHOSPHATIDYLSERINE DECARBOXYLASE FAMILY PROTEIN (AFU_ORTHOLOGUE AFUA_7G01730)"/>
    <property type="match status" value="1"/>
</dbReference>
<evidence type="ECO:0000313" key="4">
    <source>
        <dbReference type="Proteomes" id="UP001163046"/>
    </source>
</evidence>
<name>A0A9X0CSB9_9CNID</name>
<dbReference type="Proteomes" id="UP001163046">
    <property type="component" value="Unassembled WGS sequence"/>
</dbReference>
<keyword evidence="4" id="KW-1185">Reference proteome</keyword>
<dbReference type="GO" id="GO:0004609">
    <property type="term" value="F:phosphatidylserine decarboxylase activity"/>
    <property type="evidence" value="ECO:0007669"/>
    <property type="project" value="InterPro"/>
</dbReference>
<dbReference type="PANTHER" id="PTHR10067">
    <property type="entry name" value="PHOSPHATIDYLSERINE DECARBOXYLASE"/>
    <property type="match status" value="1"/>
</dbReference>
<evidence type="ECO:0000256" key="1">
    <source>
        <dbReference type="ARBA" id="ARBA00022793"/>
    </source>
</evidence>
<evidence type="ECO:0000313" key="3">
    <source>
        <dbReference type="EMBL" id="KAJ7374247.1"/>
    </source>
</evidence>
<dbReference type="InterPro" id="IPR003817">
    <property type="entry name" value="PS_Dcarbxylase"/>
</dbReference>